<evidence type="ECO:0000313" key="3">
    <source>
        <dbReference type="EMBL" id="KAF4691631.1"/>
    </source>
</evidence>
<feature type="compositionally biased region" description="Basic and acidic residues" evidence="1">
    <location>
        <begin position="61"/>
        <end position="71"/>
    </location>
</feature>
<evidence type="ECO:0000256" key="2">
    <source>
        <dbReference type="SAM" id="SignalP"/>
    </source>
</evidence>
<evidence type="ECO:0008006" key="6">
    <source>
        <dbReference type="Google" id="ProtNLM"/>
    </source>
</evidence>
<organism evidence="3 5">
    <name type="scientific">Perkinsus olseni</name>
    <name type="common">Perkinsus atlanticus</name>
    <dbReference type="NCBI Taxonomy" id="32597"/>
    <lineage>
        <taxon>Eukaryota</taxon>
        <taxon>Sar</taxon>
        <taxon>Alveolata</taxon>
        <taxon>Perkinsozoa</taxon>
        <taxon>Perkinsea</taxon>
        <taxon>Perkinsida</taxon>
        <taxon>Perkinsidae</taxon>
        <taxon>Perkinsus</taxon>
    </lineage>
</organism>
<evidence type="ECO:0000313" key="4">
    <source>
        <dbReference type="EMBL" id="KAF4691634.1"/>
    </source>
</evidence>
<accession>A0A7J6P8E2</accession>
<proteinExistence type="predicted"/>
<gene>
    <name evidence="3" type="ORF">FOZ60_015085</name>
    <name evidence="4" type="ORF">FOZ60_015090</name>
</gene>
<dbReference type="Proteomes" id="UP000541610">
    <property type="component" value="Unassembled WGS sequence"/>
</dbReference>
<dbReference type="AlphaFoldDB" id="A0A7J6P8E2"/>
<evidence type="ECO:0000313" key="5">
    <source>
        <dbReference type="Proteomes" id="UP000541610"/>
    </source>
</evidence>
<evidence type="ECO:0000256" key="1">
    <source>
        <dbReference type="SAM" id="MobiDB-lite"/>
    </source>
</evidence>
<comment type="caution">
    <text evidence="3">The sequence shown here is derived from an EMBL/GenBank/DDBJ whole genome shotgun (WGS) entry which is preliminary data.</text>
</comment>
<feature type="region of interest" description="Disordered" evidence="1">
    <location>
        <begin position="47"/>
        <end position="73"/>
    </location>
</feature>
<dbReference type="EMBL" id="JABANP010000074">
    <property type="protein sequence ID" value="KAF4691631.1"/>
    <property type="molecule type" value="Genomic_DNA"/>
</dbReference>
<feature type="signal peptide" evidence="2">
    <location>
        <begin position="1"/>
        <end position="23"/>
    </location>
</feature>
<feature type="chain" id="PRO_5036205572" description="Secreted protein" evidence="2">
    <location>
        <begin position="24"/>
        <end position="103"/>
    </location>
</feature>
<keyword evidence="2" id="KW-0732">Signal</keyword>
<reference evidence="3 5" key="1">
    <citation type="submission" date="2020-04" db="EMBL/GenBank/DDBJ databases">
        <title>Perkinsus olseni comparative genomics.</title>
        <authorList>
            <person name="Bogema D.R."/>
        </authorList>
    </citation>
    <scope>NUCLEOTIDE SEQUENCE [LARGE SCALE GENOMIC DNA]</scope>
    <source>
        <strain evidence="3">00978-12</strain>
    </source>
</reference>
<sequence length="103" mass="11670">MARVTKLLLHLYCLLAAIEYCNASCFGWFTQHDQQEEREYAKVVVYDPVDRTDPDDGPVDAEPRSSHHAPPEEEAVFTHLESALAHDGSGPLFLRRAKAYLNK</sequence>
<protein>
    <recommendedName>
        <fullName evidence="6">Secreted protein</fullName>
    </recommendedName>
</protein>
<name>A0A7J6P8E2_PEROL</name>
<dbReference type="EMBL" id="JABANP010000074">
    <property type="protein sequence ID" value="KAF4691634.1"/>
    <property type="molecule type" value="Genomic_DNA"/>
</dbReference>